<dbReference type="EMBL" id="SPOF01000008">
    <property type="protein sequence ID" value="TIB15115.1"/>
    <property type="molecule type" value="Genomic_DNA"/>
</dbReference>
<evidence type="ECO:0000256" key="1">
    <source>
        <dbReference type="ARBA" id="ARBA00022559"/>
    </source>
</evidence>
<evidence type="ECO:0000256" key="3">
    <source>
        <dbReference type="ARBA" id="ARBA00023002"/>
    </source>
</evidence>
<dbReference type="PROSITE" id="PS51352">
    <property type="entry name" value="THIOREDOXIN_2"/>
    <property type="match status" value="1"/>
</dbReference>
<dbReference type="FunFam" id="3.40.30.10:FF:000011">
    <property type="entry name" value="Peroxiredoxin PRX1"/>
    <property type="match status" value="1"/>
</dbReference>
<dbReference type="CDD" id="cd03016">
    <property type="entry name" value="PRX_1cys"/>
    <property type="match status" value="1"/>
</dbReference>
<proteinExistence type="inferred from homology"/>
<dbReference type="GO" id="GO:0045454">
    <property type="term" value="P:cell redox homeostasis"/>
    <property type="evidence" value="ECO:0007669"/>
    <property type="project" value="TreeGrafter"/>
</dbReference>
<gene>
    <name evidence="9" type="ORF">E3P90_00975</name>
</gene>
<dbReference type="GO" id="GO:0005739">
    <property type="term" value="C:mitochondrion"/>
    <property type="evidence" value="ECO:0007669"/>
    <property type="project" value="TreeGrafter"/>
</dbReference>
<keyword evidence="4 6" id="KW-0676">Redox-active center</keyword>
<organism evidence="9 10">
    <name type="scientific">Wallemia ichthyophaga</name>
    <dbReference type="NCBI Taxonomy" id="245174"/>
    <lineage>
        <taxon>Eukaryota</taxon>
        <taxon>Fungi</taxon>
        <taxon>Dikarya</taxon>
        <taxon>Basidiomycota</taxon>
        <taxon>Wallemiomycotina</taxon>
        <taxon>Wallemiomycetes</taxon>
        <taxon>Wallemiales</taxon>
        <taxon>Wallemiaceae</taxon>
        <taxon>Wallemia</taxon>
    </lineage>
</organism>
<dbReference type="InterPro" id="IPR045020">
    <property type="entry name" value="PRX_1cys"/>
</dbReference>
<evidence type="ECO:0000256" key="7">
    <source>
        <dbReference type="PIRSR" id="PIRSR000239-1"/>
    </source>
</evidence>
<comment type="similarity">
    <text evidence="5">Belongs to the peroxiredoxin family. Prx6 subfamily.</text>
</comment>
<feature type="active site" description="Cysteine sulfenic acid (-SOH) intermediate; for peroxidase activity" evidence="7">
    <location>
        <position position="46"/>
    </location>
</feature>
<comment type="function">
    <text evidence="6">Thiol-specific peroxidase that catalyzes the reduction of hydrogen peroxide and organic hydroperoxides to water and alcohols, respectively.</text>
</comment>
<evidence type="ECO:0000256" key="5">
    <source>
        <dbReference type="ARBA" id="ARBA00025719"/>
    </source>
</evidence>
<evidence type="ECO:0000313" key="10">
    <source>
        <dbReference type="Proteomes" id="UP000306954"/>
    </source>
</evidence>
<dbReference type="PIRSF" id="PIRSF000239">
    <property type="entry name" value="AHPC"/>
    <property type="match status" value="1"/>
</dbReference>
<feature type="domain" description="Thioredoxin" evidence="8">
    <location>
        <begin position="4"/>
        <end position="167"/>
    </location>
</feature>
<evidence type="ECO:0000259" key="8">
    <source>
        <dbReference type="PROSITE" id="PS51352"/>
    </source>
</evidence>
<dbReference type="Gene3D" id="3.40.30.10">
    <property type="entry name" value="Glutaredoxin"/>
    <property type="match status" value="1"/>
</dbReference>
<dbReference type="FunFam" id="3.30.1020.10:FF:000001">
    <property type="entry name" value="1-Cys peroxiredoxin"/>
    <property type="match status" value="1"/>
</dbReference>
<dbReference type="Pfam" id="PF00578">
    <property type="entry name" value="AhpC-TSA"/>
    <property type="match status" value="1"/>
</dbReference>
<dbReference type="Gene3D" id="3.30.1020.10">
    <property type="entry name" value="Antioxidant, Horf6, Chain A, domain2"/>
    <property type="match status" value="1"/>
</dbReference>
<evidence type="ECO:0000256" key="2">
    <source>
        <dbReference type="ARBA" id="ARBA00022862"/>
    </source>
</evidence>
<dbReference type="Pfam" id="PF10417">
    <property type="entry name" value="1-cysPrx_C"/>
    <property type="match status" value="1"/>
</dbReference>
<reference evidence="9 10" key="1">
    <citation type="submission" date="2019-03" db="EMBL/GenBank/DDBJ databases">
        <title>Sequencing 23 genomes of Wallemia ichthyophaga.</title>
        <authorList>
            <person name="Gostincar C."/>
        </authorList>
    </citation>
    <scope>NUCLEOTIDE SEQUENCE [LARGE SCALE GENOMIC DNA]</scope>
    <source>
        <strain evidence="9 10">EXF-8621</strain>
    </source>
</reference>
<dbReference type="SUPFAM" id="SSF52833">
    <property type="entry name" value="Thioredoxin-like"/>
    <property type="match status" value="1"/>
</dbReference>
<dbReference type="AlphaFoldDB" id="A0A4T0HME4"/>
<dbReference type="PANTHER" id="PTHR43503:SF4">
    <property type="entry name" value="PEROXIREDOXIN-6"/>
    <property type="match status" value="1"/>
</dbReference>
<dbReference type="InterPro" id="IPR013766">
    <property type="entry name" value="Thioredoxin_domain"/>
</dbReference>
<evidence type="ECO:0000256" key="4">
    <source>
        <dbReference type="ARBA" id="ARBA00023284"/>
    </source>
</evidence>
<comment type="caution">
    <text evidence="9">The sequence shown here is derived from an EMBL/GenBank/DDBJ whole genome shotgun (WGS) entry which is preliminary data.</text>
</comment>
<dbReference type="Proteomes" id="UP000306954">
    <property type="component" value="Unassembled WGS sequence"/>
</dbReference>
<evidence type="ECO:0000313" key="9">
    <source>
        <dbReference type="EMBL" id="TIB15115.1"/>
    </source>
</evidence>
<sequence>MPSLHLGSKAPDFTADTTHGRIHLHEYIGNSWTMLFSHPDDYTPVCTTEIGALSKIATEFTDRRVKLLGLSINDLASHHGWIGDINELYDTQVPFPIISDAQRNVAGLYDMLDQLDVTNVDTHGAPLTVRSVFVIDPTQTIRMMLTYPASTGRNWSEILRAIDSLQLGDNHRVTTPANWNRGDSVIVHPSLTNDDAEKSFGNLDYKKPYLRMTRDPSTTTSTCTR</sequence>
<keyword evidence="2 6" id="KW-0049">Antioxidant</keyword>
<dbReference type="InterPro" id="IPR036249">
    <property type="entry name" value="Thioredoxin-like_sf"/>
</dbReference>
<dbReference type="GO" id="GO:0051920">
    <property type="term" value="F:peroxiredoxin activity"/>
    <property type="evidence" value="ECO:0007669"/>
    <property type="project" value="InterPro"/>
</dbReference>
<dbReference type="PANTHER" id="PTHR43503">
    <property type="entry name" value="MCG48959-RELATED"/>
    <property type="match status" value="1"/>
</dbReference>
<keyword evidence="3 6" id="KW-0560">Oxidoreductase</keyword>
<dbReference type="InterPro" id="IPR000866">
    <property type="entry name" value="AhpC/TSA"/>
</dbReference>
<accession>A0A4T0HME4</accession>
<dbReference type="GO" id="GO:0005829">
    <property type="term" value="C:cytosol"/>
    <property type="evidence" value="ECO:0007669"/>
    <property type="project" value="TreeGrafter"/>
</dbReference>
<evidence type="ECO:0000256" key="6">
    <source>
        <dbReference type="PIRNR" id="PIRNR000239"/>
    </source>
</evidence>
<protein>
    <recommendedName>
        <fullName evidence="8">Thioredoxin domain-containing protein</fullName>
    </recommendedName>
</protein>
<dbReference type="InterPro" id="IPR019479">
    <property type="entry name" value="Peroxiredoxin_C"/>
</dbReference>
<dbReference type="InterPro" id="IPR024706">
    <property type="entry name" value="Peroxiredoxin_AhpC-typ"/>
</dbReference>
<name>A0A4T0HME4_WALIC</name>
<keyword evidence="1 6" id="KW-0575">Peroxidase</keyword>